<proteinExistence type="inferred from homology"/>
<evidence type="ECO:0000256" key="11">
    <source>
        <dbReference type="ARBA" id="ARBA00023033"/>
    </source>
</evidence>
<dbReference type="PANTHER" id="PTHR24305:SF166">
    <property type="entry name" value="CYTOCHROME P450 12A4, MITOCHONDRIAL-RELATED"/>
    <property type="match status" value="1"/>
</dbReference>
<evidence type="ECO:0000256" key="8">
    <source>
        <dbReference type="ARBA" id="ARBA00022989"/>
    </source>
</evidence>
<dbReference type="Gene3D" id="1.10.630.10">
    <property type="entry name" value="Cytochrome P450"/>
    <property type="match status" value="1"/>
</dbReference>
<dbReference type="PRINTS" id="PR00465">
    <property type="entry name" value="EP450IV"/>
</dbReference>
<evidence type="ECO:0000256" key="13">
    <source>
        <dbReference type="PIRSR" id="PIRSR602403-1"/>
    </source>
</evidence>
<sequence>MDLVEKWKQLEEPAQGGSMDVGPDLSVITLGVIARVALGRTLKDLGEELVKNNFETGKLSMQFPLKKGQLLLMNIGAYQRQSPRWGPDPHIFRPARWLDGSIPGMKDGIGVYSNMLTFLSGNHTCLGWRLAVLEMQVILATLVSKFSFSLPESDDEQVIPCFQSTVIPVLPSGKKGAPLRVSPVF</sequence>
<dbReference type="GO" id="GO:0020037">
    <property type="term" value="F:heme binding"/>
    <property type="evidence" value="ECO:0007669"/>
    <property type="project" value="InterPro"/>
</dbReference>
<dbReference type="PANTHER" id="PTHR24305">
    <property type="entry name" value="CYTOCHROME P450"/>
    <property type="match status" value="1"/>
</dbReference>
<feature type="binding site" description="axial binding residue" evidence="13">
    <location>
        <position position="125"/>
    </location>
    <ligand>
        <name>heme</name>
        <dbReference type="ChEBI" id="CHEBI:30413"/>
    </ligand>
    <ligandPart>
        <name>Fe</name>
        <dbReference type="ChEBI" id="CHEBI:18248"/>
    </ligandPart>
</feature>
<dbReference type="InterPro" id="IPR036396">
    <property type="entry name" value="Cyt_P450_sf"/>
</dbReference>
<keyword evidence="15" id="KW-1185">Reference proteome</keyword>
<dbReference type="GO" id="GO:0016020">
    <property type="term" value="C:membrane"/>
    <property type="evidence" value="ECO:0007669"/>
    <property type="project" value="UniProtKB-SubCell"/>
</dbReference>
<keyword evidence="5 13" id="KW-0349">Heme</keyword>
<organism evidence="14 15">
    <name type="scientific">Mycena chlorophos</name>
    <name type="common">Agaric fungus</name>
    <name type="synonym">Agaricus chlorophos</name>
    <dbReference type="NCBI Taxonomy" id="658473"/>
    <lineage>
        <taxon>Eukaryota</taxon>
        <taxon>Fungi</taxon>
        <taxon>Dikarya</taxon>
        <taxon>Basidiomycota</taxon>
        <taxon>Agaricomycotina</taxon>
        <taxon>Agaricomycetes</taxon>
        <taxon>Agaricomycetidae</taxon>
        <taxon>Agaricales</taxon>
        <taxon>Marasmiineae</taxon>
        <taxon>Mycenaceae</taxon>
        <taxon>Mycena</taxon>
    </lineage>
</organism>
<dbReference type="InterPro" id="IPR002403">
    <property type="entry name" value="Cyt_P450_E_grp-IV"/>
</dbReference>
<keyword evidence="10 13" id="KW-0408">Iron</keyword>
<dbReference type="Pfam" id="PF00067">
    <property type="entry name" value="p450"/>
    <property type="match status" value="1"/>
</dbReference>
<evidence type="ECO:0000256" key="2">
    <source>
        <dbReference type="ARBA" id="ARBA00004370"/>
    </source>
</evidence>
<dbReference type="GO" id="GO:0016705">
    <property type="term" value="F:oxidoreductase activity, acting on paired donors, with incorporation or reduction of molecular oxygen"/>
    <property type="evidence" value="ECO:0007669"/>
    <property type="project" value="InterPro"/>
</dbReference>
<keyword evidence="11" id="KW-0503">Monooxygenase</keyword>
<dbReference type="SUPFAM" id="SSF48264">
    <property type="entry name" value="Cytochrome P450"/>
    <property type="match status" value="1"/>
</dbReference>
<comment type="pathway">
    <text evidence="3">Secondary metabolite biosynthesis; terpenoid biosynthesis.</text>
</comment>
<dbReference type="AlphaFoldDB" id="A0A8H6WNG9"/>
<evidence type="ECO:0000256" key="12">
    <source>
        <dbReference type="ARBA" id="ARBA00023136"/>
    </source>
</evidence>
<evidence type="ECO:0000256" key="6">
    <source>
        <dbReference type="ARBA" id="ARBA00022692"/>
    </source>
</evidence>
<gene>
    <name evidence="14" type="ORF">HMN09_00213400</name>
</gene>
<keyword evidence="6" id="KW-0812">Transmembrane</keyword>
<name>A0A8H6WNG9_MYCCL</name>
<keyword evidence="9" id="KW-0560">Oxidoreductase</keyword>
<evidence type="ECO:0000256" key="9">
    <source>
        <dbReference type="ARBA" id="ARBA00023002"/>
    </source>
</evidence>
<accession>A0A8H6WNG9</accession>
<dbReference type="GO" id="GO:0004497">
    <property type="term" value="F:monooxygenase activity"/>
    <property type="evidence" value="ECO:0007669"/>
    <property type="project" value="UniProtKB-KW"/>
</dbReference>
<dbReference type="EMBL" id="JACAZE010000002">
    <property type="protein sequence ID" value="KAF7321243.1"/>
    <property type="molecule type" value="Genomic_DNA"/>
</dbReference>
<dbReference type="InterPro" id="IPR001128">
    <property type="entry name" value="Cyt_P450"/>
</dbReference>
<evidence type="ECO:0000256" key="7">
    <source>
        <dbReference type="ARBA" id="ARBA00022723"/>
    </source>
</evidence>
<dbReference type="InterPro" id="IPR050121">
    <property type="entry name" value="Cytochrome_P450_monoxygenase"/>
</dbReference>
<evidence type="ECO:0000256" key="5">
    <source>
        <dbReference type="ARBA" id="ARBA00022617"/>
    </source>
</evidence>
<evidence type="ECO:0000313" key="14">
    <source>
        <dbReference type="EMBL" id="KAF7321243.1"/>
    </source>
</evidence>
<comment type="cofactor">
    <cofactor evidence="1 13">
        <name>heme</name>
        <dbReference type="ChEBI" id="CHEBI:30413"/>
    </cofactor>
</comment>
<comment type="caution">
    <text evidence="14">The sequence shown here is derived from an EMBL/GenBank/DDBJ whole genome shotgun (WGS) entry which is preliminary data.</text>
</comment>
<dbReference type="OrthoDB" id="1470350at2759"/>
<keyword evidence="12" id="KW-0472">Membrane</keyword>
<comment type="similarity">
    <text evidence="4">Belongs to the cytochrome P450 family.</text>
</comment>
<keyword evidence="8" id="KW-1133">Transmembrane helix</keyword>
<protein>
    <submittedName>
        <fullName evidence="14">Cytochrome P450</fullName>
    </submittedName>
</protein>
<evidence type="ECO:0000256" key="3">
    <source>
        <dbReference type="ARBA" id="ARBA00004721"/>
    </source>
</evidence>
<evidence type="ECO:0000313" key="15">
    <source>
        <dbReference type="Proteomes" id="UP000613580"/>
    </source>
</evidence>
<evidence type="ECO:0000256" key="10">
    <source>
        <dbReference type="ARBA" id="ARBA00023004"/>
    </source>
</evidence>
<dbReference type="GO" id="GO:0005506">
    <property type="term" value="F:iron ion binding"/>
    <property type="evidence" value="ECO:0007669"/>
    <property type="project" value="InterPro"/>
</dbReference>
<evidence type="ECO:0000256" key="1">
    <source>
        <dbReference type="ARBA" id="ARBA00001971"/>
    </source>
</evidence>
<comment type="subcellular location">
    <subcellularLocation>
        <location evidence="2">Membrane</location>
    </subcellularLocation>
</comment>
<dbReference type="Proteomes" id="UP000613580">
    <property type="component" value="Unassembled WGS sequence"/>
</dbReference>
<reference evidence="14" key="1">
    <citation type="submission" date="2020-05" db="EMBL/GenBank/DDBJ databases">
        <title>Mycena genomes resolve the evolution of fungal bioluminescence.</title>
        <authorList>
            <person name="Tsai I.J."/>
        </authorList>
    </citation>
    <scope>NUCLEOTIDE SEQUENCE</scope>
    <source>
        <strain evidence="14">110903Hualien_Pintung</strain>
    </source>
</reference>
<keyword evidence="7 13" id="KW-0479">Metal-binding</keyword>
<evidence type="ECO:0000256" key="4">
    <source>
        <dbReference type="ARBA" id="ARBA00010617"/>
    </source>
</evidence>